<protein>
    <submittedName>
        <fullName evidence="1">Uncharacterized protein</fullName>
    </submittedName>
</protein>
<evidence type="ECO:0000313" key="1">
    <source>
        <dbReference type="EMBL" id="GFS88383.1"/>
    </source>
</evidence>
<gene>
    <name evidence="1" type="ORF">NPIL_89691</name>
</gene>
<evidence type="ECO:0000313" key="2">
    <source>
        <dbReference type="Proteomes" id="UP000887013"/>
    </source>
</evidence>
<name>A0A8X6N112_NEPPI</name>
<sequence length="289" mass="34027">MPPDRSVCHHVLGRLRILTGKSGRPRKEYGQVSIITDCFETSPSAQEARAGPNKITRKNSMKEEHDALIKENAWTLVPRPKHKKYLLISPVFPGVRLETKTVLVRREEWIAGLSNFQNRKMKKQQKNLQTMNSETVRRSKRIQMKLQEADCRNLKQECFQCKMIHEEKGNIRKNEKPVKKIITEVRNPPPPQSTLLINELYSQRHPEIVQGIWDNNNKKYALVKWENSDVPEYVEIEKASEEILKLLKEYLLRNQQNEQTSFETGVNMHRYRIKQEENLKNCNVYIKLE</sequence>
<dbReference type="AlphaFoldDB" id="A0A8X6N112"/>
<keyword evidence="2" id="KW-1185">Reference proteome</keyword>
<dbReference type="EMBL" id="BMAW01052957">
    <property type="protein sequence ID" value="GFS88383.1"/>
    <property type="molecule type" value="Genomic_DNA"/>
</dbReference>
<dbReference type="Proteomes" id="UP000887013">
    <property type="component" value="Unassembled WGS sequence"/>
</dbReference>
<organism evidence="1 2">
    <name type="scientific">Nephila pilipes</name>
    <name type="common">Giant wood spider</name>
    <name type="synonym">Nephila maculata</name>
    <dbReference type="NCBI Taxonomy" id="299642"/>
    <lineage>
        <taxon>Eukaryota</taxon>
        <taxon>Metazoa</taxon>
        <taxon>Ecdysozoa</taxon>
        <taxon>Arthropoda</taxon>
        <taxon>Chelicerata</taxon>
        <taxon>Arachnida</taxon>
        <taxon>Araneae</taxon>
        <taxon>Araneomorphae</taxon>
        <taxon>Entelegynae</taxon>
        <taxon>Araneoidea</taxon>
        <taxon>Nephilidae</taxon>
        <taxon>Nephila</taxon>
    </lineage>
</organism>
<accession>A0A8X6N112</accession>
<proteinExistence type="predicted"/>
<dbReference type="OrthoDB" id="8064578at2759"/>
<comment type="caution">
    <text evidence="1">The sequence shown here is derived from an EMBL/GenBank/DDBJ whole genome shotgun (WGS) entry which is preliminary data.</text>
</comment>
<reference evidence="1" key="1">
    <citation type="submission" date="2020-08" db="EMBL/GenBank/DDBJ databases">
        <title>Multicomponent nature underlies the extraordinary mechanical properties of spider dragline silk.</title>
        <authorList>
            <person name="Kono N."/>
            <person name="Nakamura H."/>
            <person name="Mori M."/>
            <person name="Yoshida Y."/>
            <person name="Ohtoshi R."/>
            <person name="Malay A.D."/>
            <person name="Moran D.A.P."/>
            <person name="Tomita M."/>
            <person name="Numata K."/>
            <person name="Arakawa K."/>
        </authorList>
    </citation>
    <scope>NUCLEOTIDE SEQUENCE</scope>
</reference>